<sequence>MQSQGMSHWIGVYDLDSVTQQIKTKSVYKLVLSEQIKACVALSPIPAPYYADCWPDAPMADWYLTMLAVMPDEQQSGFGSILLNFAKQQLTGGETLQLDAVAHYPELLRFYRKHGFTQLTSGIGLGDRRYLFGWSLSPSPNRLNMKPVD</sequence>
<keyword evidence="2" id="KW-0808">Transferase</keyword>
<dbReference type="KEGG" id="mec:Q7C_199"/>
<dbReference type="Pfam" id="PF13508">
    <property type="entry name" value="Acetyltransf_7"/>
    <property type="match status" value="1"/>
</dbReference>
<dbReference type="eggNOG" id="COG0456">
    <property type="taxonomic scope" value="Bacteria"/>
</dbReference>
<dbReference type="AlphaFoldDB" id="I1YEN7"/>
<dbReference type="Proteomes" id="UP000009145">
    <property type="component" value="Chromosome"/>
</dbReference>
<dbReference type="STRING" id="754477.Q7C_199"/>
<name>I1YEN7_METFJ</name>
<dbReference type="EMBL" id="CP003380">
    <property type="protein sequence ID" value="AFJ01380.1"/>
    <property type="molecule type" value="Genomic_DNA"/>
</dbReference>
<dbReference type="InterPro" id="IPR016181">
    <property type="entry name" value="Acyl_CoA_acyltransferase"/>
</dbReference>
<dbReference type="InterPro" id="IPR000182">
    <property type="entry name" value="GNAT_dom"/>
</dbReference>
<dbReference type="HOGENOM" id="CLU_1873001_0_0_6"/>
<dbReference type="RefSeq" id="WP_014702830.1">
    <property type="nucleotide sequence ID" value="NC_017856.1"/>
</dbReference>
<proteinExistence type="predicted"/>
<dbReference type="OrthoDB" id="281808at2"/>
<dbReference type="CDD" id="cd04301">
    <property type="entry name" value="NAT_SF"/>
    <property type="match status" value="1"/>
</dbReference>
<feature type="domain" description="N-acetyltransferase" evidence="1">
    <location>
        <begin position="1"/>
        <end position="146"/>
    </location>
</feature>
<evidence type="ECO:0000313" key="3">
    <source>
        <dbReference type="Proteomes" id="UP000009145"/>
    </source>
</evidence>
<dbReference type="GO" id="GO:0016747">
    <property type="term" value="F:acyltransferase activity, transferring groups other than amino-acyl groups"/>
    <property type="evidence" value="ECO:0007669"/>
    <property type="project" value="InterPro"/>
</dbReference>
<dbReference type="PROSITE" id="PS51186">
    <property type="entry name" value="GNAT"/>
    <property type="match status" value="1"/>
</dbReference>
<keyword evidence="3" id="KW-1185">Reference proteome</keyword>
<protein>
    <submittedName>
        <fullName evidence="2">Acetyltransferase</fullName>
    </submittedName>
</protein>
<reference evidence="2 3" key="1">
    <citation type="journal article" date="2012" name="J. Bacteriol.">
        <title>Complete genome sequences of Methylophaga sp. strain JAM1 and Methylophaga sp. strain JAM7.</title>
        <authorList>
            <person name="Villeneuve C."/>
            <person name="Martineau C."/>
            <person name="Mauffrey F."/>
            <person name="Villemur R."/>
        </authorList>
    </citation>
    <scope>NUCLEOTIDE SEQUENCE [LARGE SCALE GENOMIC DNA]</scope>
    <source>
        <strain evidence="2 3">JAM7</strain>
    </source>
</reference>
<dbReference type="SUPFAM" id="SSF55729">
    <property type="entry name" value="Acyl-CoA N-acyltransferases (Nat)"/>
    <property type="match status" value="1"/>
</dbReference>
<evidence type="ECO:0000313" key="2">
    <source>
        <dbReference type="EMBL" id="AFJ01380.1"/>
    </source>
</evidence>
<dbReference type="PATRIC" id="fig|754477.3.peg.199"/>
<dbReference type="Gene3D" id="3.40.630.30">
    <property type="match status" value="1"/>
</dbReference>
<organism evidence="2 3">
    <name type="scientific">Methylophaga frappieri (strain ATCC BAA-2434 / DSM 25690 / JAM7)</name>
    <dbReference type="NCBI Taxonomy" id="754477"/>
    <lineage>
        <taxon>Bacteria</taxon>
        <taxon>Pseudomonadati</taxon>
        <taxon>Pseudomonadota</taxon>
        <taxon>Gammaproteobacteria</taxon>
        <taxon>Thiotrichales</taxon>
        <taxon>Piscirickettsiaceae</taxon>
        <taxon>Methylophaga</taxon>
    </lineage>
</organism>
<gene>
    <name evidence="2" type="ordered locus">Q7C_199</name>
</gene>
<evidence type="ECO:0000259" key="1">
    <source>
        <dbReference type="PROSITE" id="PS51186"/>
    </source>
</evidence>
<accession>I1YEN7</accession>